<dbReference type="AlphaFoldDB" id="A0A2S5RGD0"/>
<comment type="caution">
    <text evidence="1">The sequence shown here is derived from an EMBL/GenBank/DDBJ whole genome shotgun (WGS) entry which is preliminary data.</text>
</comment>
<protein>
    <submittedName>
        <fullName evidence="1">Uncharacterized protein</fullName>
    </submittedName>
</protein>
<dbReference type="RefSeq" id="WP_181021225.1">
    <property type="nucleotide sequence ID" value="NZ_PHNF01000002.1"/>
</dbReference>
<accession>A0A2S5RGD0</accession>
<evidence type="ECO:0000313" key="1">
    <source>
        <dbReference type="EMBL" id="PPE06348.1"/>
    </source>
</evidence>
<keyword evidence="2" id="KW-1185">Reference proteome</keyword>
<reference evidence="1 2" key="1">
    <citation type="submission" date="2017-11" db="EMBL/GenBank/DDBJ databases">
        <title>Genome sequence of Mesoplasma corruscae ELCA-2 (ATCC 49579).</title>
        <authorList>
            <person name="Lo W.-S."/>
            <person name="Kuo C.-H."/>
        </authorList>
    </citation>
    <scope>NUCLEOTIDE SEQUENCE [LARGE SCALE GENOMIC DNA]</scope>
    <source>
        <strain evidence="1 2">ELCA-2</strain>
    </source>
</reference>
<dbReference type="Proteomes" id="UP000239785">
    <property type="component" value="Unassembled WGS sequence"/>
</dbReference>
<organism evidence="1 2">
    <name type="scientific">Mesoplasma corruscae</name>
    <dbReference type="NCBI Taxonomy" id="216874"/>
    <lineage>
        <taxon>Bacteria</taxon>
        <taxon>Bacillati</taxon>
        <taxon>Mycoplasmatota</taxon>
        <taxon>Mollicutes</taxon>
        <taxon>Entomoplasmatales</taxon>
        <taxon>Entomoplasmataceae</taxon>
        <taxon>Mesoplasma</taxon>
    </lineage>
</organism>
<evidence type="ECO:0000313" key="2">
    <source>
        <dbReference type="Proteomes" id="UP000239785"/>
    </source>
</evidence>
<proteinExistence type="predicted"/>
<gene>
    <name evidence="1" type="ORF">MCORR_v1c06530</name>
</gene>
<name>A0A2S5RGD0_9MOLU</name>
<dbReference type="EMBL" id="PHNF01000002">
    <property type="protein sequence ID" value="PPE06348.1"/>
    <property type="molecule type" value="Genomic_DNA"/>
</dbReference>
<sequence>MAEIIYDLSNEYKRYLSSHIENSKIDIQANSETIKKMNAKQDKVQNLDKKIKS</sequence>